<dbReference type="SUPFAM" id="SSF51735">
    <property type="entry name" value="NAD(P)-binding Rossmann-fold domains"/>
    <property type="match status" value="1"/>
</dbReference>
<dbReference type="InterPro" id="IPR016204">
    <property type="entry name" value="HDH"/>
</dbReference>
<comment type="cofactor">
    <cofactor evidence="1">
        <name>a metal cation</name>
        <dbReference type="ChEBI" id="CHEBI:25213"/>
    </cofactor>
</comment>
<dbReference type="GO" id="GO:0004412">
    <property type="term" value="F:homoserine dehydrogenase activity"/>
    <property type="evidence" value="ECO:0007669"/>
    <property type="project" value="UniProtKB-EC"/>
</dbReference>
<dbReference type="AlphaFoldDB" id="A0A2N5H685"/>
<dbReference type="NCBIfam" id="NF004976">
    <property type="entry name" value="PRK06349.1"/>
    <property type="match status" value="1"/>
</dbReference>
<evidence type="ECO:0000256" key="11">
    <source>
        <dbReference type="ARBA" id="ARBA00023002"/>
    </source>
</evidence>
<evidence type="ECO:0000256" key="10">
    <source>
        <dbReference type="ARBA" id="ARBA00022857"/>
    </source>
</evidence>
<dbReference type="FunFam" id="3.40.50.720:FF:000062">
    <property type="entry name" value="Homoserine dehydrogenase"/>
    <property type="match status" value="1"/>
</dbReference>
<dbReference type="InterPro" id="IPR036291">
    <property type="entry name" value="NAD(P)-bd_dom_sf"/>
</dbReference>
<keyword evidence="9" id="KW-0479">Metal-binding</keyword>
<comment type="similarity">
    <text evidence="4 19">Belongs to the homoserine dehydrogenase family.</text>
</comment>
<evidence type="ECO:0000256" key="3">
    <source>
        <dbReference type="ARBA" id="ARBA00005062"/>
    </source>
</evidence>
<keyword evidence="13" id="KW-0915">Sodium</keyword>
<dbReference type="PROSITE" id="PS01042">
    <property type="entry name" value="HOMOSER_DHGENASE"/>
    <property type="match status" value="1"/>
</dbReference>
<dbReference type="Pfam" id="PF03447">
    <property type="entry name" value="NAD_binding_3"/>
    <property type="match status" value="1"/>
</dbReference>
<dbReference type="FunFam" id="3.30.360.10:FF:000005">
    <property type="entry name" value="Homoserine dehydrogenase"/>
    <property type="match status" value="1"/>
</dbReference>
<dbReference type="Gene3D" id="3.30.360.10">
    <property type="entry name" value="Dihydrodipicolinate Reductase, domain 2"/>
    <property type="match status" value="1"/>
</dbReference>
<evidence type="ECO:0000256" key="18">
    <source>
        <dbReference type="RuleBase" id="RU000579"/>
    </source>
</evidence>
<feature type="domain" description="ACT" evidence="20">
    <location>
        <begin position="350"/>
        <end position="428"/>
    </location>
</feature>
<dbReference type="Pfam" id="PF01842">
    <property type="entry name" value="ACT"/>
    <property type="match status" value="1"/>
</dbReference>
<comment type="pathway">
    <text evidence="2 18">Amino-acid biosynthesis; L-threonine biosynthesis; L-threonine from L-aspartate: step 3/5.</text>
</comment>
<dbReference type="UniPathway" id="UPA00050">
    <property type="reaction ID" value="UER00063"/>
</dbReference>
<comment type="catalytic activity">
    <reaction evidence="15">
        <text>L-homoserine + NADP(+) = L-aspartate 4-semialdehyde + NADPH + H(+)</text>
        <dbReference type="Rhea" id="RHEA:15761"/>
        <dbReference type="ChEBI" id="CHEBI:15378"/>
        <dbReference type="ChEBI" id="CHEBI:57476"/>
        <dbReference type="ChEBI" id="CHEBI:57783"/>
        <dbReference type="ChEBI" id="CHEBI:58349"/>
        <dbReference type="ChEBI" id="CHEBI:537519"/>
        <dbReference type="EC" id="1.1.1.3"/>
    </reaction>
    <physiologicalReaction direction="right-to-left" evidence="15">
        <dbReference type="Rhea" id="RHEA:15763"/>
    </physiologicalReaction>
</comment>
<dbReference type="GO" id="GO:0009088">
    <property type="term" value="P:threonine biosynthetic process"/>
    <property type="evidence" value="ECO:0007669"/>
    <property type="project" value="UniProtKB-UniPathway"/>
</dbReference>
<gene>
    <name evidence="21" type="ORF">CVD27_26815</name>
</gene>
<dbReference type="CDD" id="cd04881">
    <property type="entry name" value="ACT_HSDH-Hom"/>
    <property type="match status" value="1"/>
</dbReference>
<dbReference type="UniPathway" id="UPA00051">
    <property type="reaction ID" value="UER00465"/>
</dbReference>
<evidence type="ECO:0000256" key="1">
    <source>
        <dbReference type="ARBA" id="ARBA00001920"/>
    </source>
</evidence>
<dbReference type="Gene3D" id="3.40.50.720">
    <property type="entry name" value="NAD(P)-binding Rossmann-like Domain"/>
    <property type="match status" value="1"/>
</dbReference>
<evidence type="ECO:0000256" key="9">
    <source>
        <dbReference type="ARBA" id="ARBA00022723"/>
    </source>
</evidence>
<organism evidence="21 22">
    <name type="scientific">Neobacillus cucumis</name>
    <dbReference type="NCBI Taxonomy" id="1740721"/>
    <lineage>
        <taxon>Bacteria</taxon>
        <taxon>Bacillati</taxon>
        <taxon>Bacillota</taxon>
        <taxon>Bacilli</taxon>
        <taxon>Bacillales</taxon>
        <taxon>Bacillaceae</taxon>
        <taxon>Neobacillus</taxon>
    </lineage>
</organism>
<evidence type="ECO:0000256" key="16">
    <source>
        <dbReference type="PIRSR" id="PIRSR000098-1"/>
    </source>
</evidence>
<evidence type="ECO:0000259" key="20">
    <source>
        <dbReference type="PROSITE" id="PS51671"/>
    </source>
</evidence>
<dbReference type="InterPro" id="IPR045865">
    <property type="entry name" value="ACT-like_dom_sf"/>
</dbReference>
<feature type="active site" description="Proton donor" evidence="16">
    <location>
        <position position="205"/>
    </location>
</feature>
<proteinExistence type="inferred from homology"/>
<dbReference type="PIRSF" id="PIRSF000098">
    <property type="entry name" value="Homoser_dehydrog"/>
    <property type="match status" value="1"/>
</dbReference>
<feature type="binding site" evidence="17">
    <location>
        <begin position="9"/>
        <end position="16"/>
    </location>
    <ligand>
        <name>NADP(+)</name>
        <dbReference type="ChEBI" id="CHEBI:58349"/>
    </ligand>
</feature>
<dbReference type="Proteomes" id="UP000234950">
    <property type="component" value="Unassembled WGS sequence"/>
</dbReference>
<keyword evidence="12" id="KW-0520">NAD</keyword>
<evidence type="ECO:0000256" key="15">
    <source>
        <dbReference type="ARBA" id="ARBA00048841"/>
    </source>
</evidence>
<feature type="binding site" evidence="17">
    <location>
        <position position="190"/>
    </location>
    <ligand>
        <name>L-homoserine</name>
        <dbReference type="ChEBI" id="CHEBI:57476"/>
    </ligand>
</feature>
<evidence type="ECO:0000256" key="5">
    <source>
        <dbReference type="ARBA" id="ARBA00013213"/>
    </source>
</evidence>
<keyword evidence="11 18" id="KW-0560">Oxidoreductase</keyword>
<comment type="caution">
    <text evidence="21">The sequence shown here is derived from an EMBL/GenBank/DDBJ whole genome shotgun (WGS) entry which is preliminary data.</text>
</comment>
<evidence type="ECO:0000256" key="4">
    <source>
        <dbReference type="ARBA" id="ARBA00006753"/>
    </source>
</evidence>
<keyword evidence="14 18" id="KW-0486">Methionine biosynthesis</keyword>
<dbReference type="OrthoDB" id="9808167at2"/>
<dbReference type="InterPro" id="IPR019811">
    <property type="entry name" value="HDH_CS"/>
</dbReference>
<evidence type="ECO:0000313" key="21">
    <source>
        <dbReference type="EMBL" id="PLS01016.1"/>
    </source>
</evidence>
<dbReference type="GO" id="GO:0009086">
    <property type="term" value="P:methionine biosynthetic process"/>
    <property type="evidence" value="ECO:0007669"/>
    <property type="project" value="UniProtKB-KW"/>
</dbReference>
<dbReference type="GO" id="GO:0050661">
    <property type="term" value="F:NADP binding"/>
    <property type="evidence" value="ECO:0007669"/>
    <property type="project" value="InterPro"/>
</dbReference>
<evidence type="ECO:0000256" key="13">
    <source>
        <dbReference type="ARBA" id="ARBA00023053"/>
    </source>
</evidence>
<evidence type="ECO:0000256" key="12">
    <source>
        <dbReference type="ARBA" id="ARBA00023027"/>
    </source>
</evidence>
<evidence type="ECO:0000256" key="8">
    <source>
        <dbReference type="ARBA" id="ARBA00022697"/>
    </source>
</evidence>
<dbReference type="EMBL" id="PGVE01000107">
    <property type="protein sequence ID" value="PLS01016.1"/>
    <property type="molecule type" value="Genomic_DNA"/>
</dbReference>
<dbReference type="InterPro" id="IPR002912">
    <property type="entry name" value="ACT_dom"/>
</dbReference>
<dbReference type="SUPFAM" id="SSF55347">
    <property type="entry name" value="Glyceraldehyde-3-phosphate dehydrogenase-like, C-terminal domain"/>
    <property type="match status" value="1"/>
</dbReference>
<protein>
    <recommendedName>
        <fullName evidence="6 18">Homoserine dehydrogenase</fullName>
        <ecNumber evidence="5 18">1.1.1.3</ecNumber>
    </recommendedName>
</protein>
<dbReference type="Pfam" id="PF00742">
    <property type="entry name" value="Homoserine_dh"/>
    <property type="match status" value="1"/>
</dbReference>
<dbReference type="SUPFAM" id="SSF55021">
    <property type="entry name" value="ACT-like"/>
    <property type="match status" value="1"/>
</dbReference>
<evidence type="ECO:0000256" key="2">
    <source>
        <dbReference type="ARBA" id="ARBA00005056"/>
    </source>
</evidence>
<accession>A0A2N5H685</accession>
<dbReference type="InterPro" id="IPR001342">
    <property type="entry name" value="HDH_cat"/>
</dbReference>
<evidence type="ECO:0000256" key="6">
    <source>
        <dbReference type="ARBA" id="ARBA00013376"/>
    </source>
</evidence>
<dbReference type="PANTHER" id="PTHR43331">
    <property type="entry name" value="HOMOSERINE DEHYDROGENASE"/>
    <property type="match status" value="1"/>
</dbReference>
<comment type="pathway">
    <text evidence="3 18">Amino-acid biosynthesis; L-methionine biosynthesis via de novo pathway; L-homoserine from L-aspartate: step 3/3.</text>
</comment>
<keyword evidence="22" id="KW-1185">Reference proteome</keyword>
<dbReference type="EC" id="1.1.1.3" evidence="5 18"/>
<name>A0A2N5H685_9BACI</name>
<evidence type="ECO:0000256" key="14">
    <source>
        <dbReference type="ARBA" id="ARBA00023167"/>
    </source>
</evidence>
<dbReference type="Gene3D" id="3.30.70.260">
    <property type="match status" value="1"/>
</dbReference>
<keyword evidence="10 17" id="KW-0521">NADP</keyword>
<dbReference type="PANTHER" id="PTHR43331:SF1">
    <property type="entry name" value="HOMOSERINE DEHYDROGENASE"/>
    <property type="match status" value="1"/>
</dbReference>
<keyword evidence="7 18" id="KW-0028">Amino-acid biosynthesis</keyword>
<dbReference type="PROSITE" id="PS51671">
    <property type="entry name" value="ACT"/>
    <property type="match status" value="1"/>
</dbReference>
<keyword evidence="8 18" id="KW-0791">Threonine biosynthesis</keyword>
<dbReference type="InterPro" id="IPR005106">
    <property type="entry name" value="Asp/hSer_DH_NAD-bd"/>
</dbReference>
<reference evidence="21 22" key="1">
    <citation type="submission" date="2017-11" db="EMBL/GenBank/DDBJ databases">
        <title>Comparitive Functional Genomics of Dry Heat Resistant strains isolated from the Viking Spacecraft.</title>
        <authorList>
            <person name="Seuylemezian A."/>
            <person name="Cooper K."/>
            <person name="Vaishampayan P."/>
        </authorList>
    </citation>
    <scope>NUCLEOTIDE SEQUENCE [LARGE SCALE GENOMIC DNA]</scope>
    <source>
        <strain evidence="21 22">V32-6</strain>
    </source>
</reference>
<dbReference type="RefSeq" id="WP_101652194.1">
    <property type="nucleotide sequence ID" value="NZ_PGVE01000107.1"/>
</dbReference>
<evidence type="ECO:0000256" key="17">
    <source>
        <dbReference type="PIRSR" id="PIRSR000098-2"/>
    </source>
</evidence>
<feature type="binding site" evidence="17">
    <location>
        <position position="105"/>
    </location>
    <ligand>
        <name>NADPH</name>
        <dbReference type="ChEBI" id="CHEBI:57783"/>
    </ligand>
</feature>
<sequence>MEAISIGLLGLGTVGSGVVQIIKNHQDKLIHQVGCPVVIKKILVQDVNKKRPVYVDPDSLTSNPEEILFDKDIDVVIEVMGGVQETKDYLLTALRQGKHVVTANKDLMALHGSELLTVASEYGCDLYYEASVAGGIPILRGLVDGLASDRITQMMGIVNGTTNYILTKMSNEGRSYDEVLKEAQALGFAEADPTSDVEGLDAARKMTILATLGFSMHIDLDDVKVSGISNVTEEDLRYGKQLGYTMKLIGFAHREEEKVEVSVAPTFLSNNHPLASVQNEYNAVYVYGEAVGETMFYGPGAGSLPTATSIVSDLVGVIKNLRLGVNGKSAVTPQYPKKLKENEEKFSKYFLRIHVQDEVGVFADITAIFAKYGVSFEKILQLPIKKNETSEIVLVTHKASLTNYDKIILELYDLHAVKEIKSAYRVVGKSL</sequence>
<evidence type="ECO:0000256" key="7">
    <source>
        <dbReference type="ARBA" id="ARBA00022605"/>
    </source>
</evidence>
<evidence type="ECO:0000256" key="19">
    <source>
        <dbReference type="RuleBase" id="RU004171"/>
    </source>
</evidence>
<dbReference type="GO" id="GO:0046872">
    <property type="term" value="F:metal ion binding"/>
    <property type="evidence" value="ECO:0007669"/>
    <property type="project" value="UniProtKB-KW"/>
</dbReference>
<evidence type="ECO:0000313" key="22">
    <source>
        <dbReference type="Proteomes" id="UP000234950"/>
    </source>
</evidence>